<gene>
    <name evidence="2" type="ORF">GWI33_020154</name>
</gene>
<organism evidence="2 3">
    <name type="scientific">Rhynchophorus ferrugineus</name>
    <name type="common">Red palm weevil</name>
    <name type="synonym">Curculio ferrugineus</name>
    <dbReference type="NCBI Taxonomy" id="354439"/>
    <lineage>
        <taxon>Eukaryota</taxon>
        <taxon>Metazoa</taxon>
        <taxon>Ecdysozoa</taxon>
        <taxon>Arthropoda</taxon>
        <taxon>Hexapoda</taxon>
        <taxon>Insecta</taxon>
        <taxon>Pterygota</taxon>
        <taxon>Neoptera</taxon>
        <taxon>Endopterygota</taxon>
        <taxon>Coleoptera</taxon>
        <taxon>Polyphaga</taxon>
        <taxon>Cucujiformia</taxon>
        <taxon>Curculionidae</taxon>
        <taxon>Dryophthorinae</taxon>
        <taxon>Rhynchophorus</taxon>
    </lineage>
</organism>
<proteinExistence type="predicted"/>
<protein>
    <submittedName>
        <fullName evidence="2">Uncharacterized protein</fullName>
    </submittedName>
</protein>
<keyword evidence="3" id="KW-1185">Reference proteome</keyword>
<name>A0A834HR53_RHYFE</name>
<sequence length="91" mass="10439">MRSRGIGKHRRRRGAVTNGNARHWRPLDRATPPPIDGCELCGADNRSSHHRSVPCVKFDCFIPFYLCSIGRRLSSRRTIDEREDTVSFVDD</sequence>
<dbReference type="AlphaFoldDB" id="A0A834HR53"/>
<evidence type="ECO:0000256" key="1">
    <source>
        <dbReference type="SAM" id="MobiDB-lite"/>
    </source>
</evidence>
<dbReference type="Proteomes" id="UP000625711">
    <property type="component" value="Unassembled WGS sequence"/>
</dbReference>
<feature type="compositionally biased region" description="Basic residues" evidence="1">
    <location>
        <begin position="1"/>
        <end position="14"/>
    </location>
</feature>
<evidence type="ECO:0000313" key="2">
    <source>
        <dbReference type="EMBL" id="KAF7266529.1"/>
    </source>
</evidence>
<evidence type="ECO:0000313" key="3">
    <source>
        <dbReference type="Proteomes" id="UP000625711"/>
    </source>
</evidence>
<accession>A0A834HR53</accession>
<reference evidence="2" key="1">
    <citation type="submission" date="2020-08" db="EMBL/GenBank/DDBJ databases">
        <title>Genome sequencing and assembly of the red palm weevil Rhynchophorus ferrugineus.</title>
        <authorList>
            <person name="Dias G.B."/>
            <person name="Bergman C.M."/>
            <person name="Manee M."/>
        </authorList>
    </citation>
    <scope>NUCLEOTIDE SEQUENCE</scope>
    <source>
        <strain evidence="2">AA-2017</strain>
        <tissue evidence="2">Whole larva</tissue>
    </source>
</reference>
<feature type="region of interest" description="Disordered" evidence="1">
    <location>
        <begin position="1"/>
        <end position="28"/>
    </location>
</feature>
<comment type="caution">
    <text evidence="2">The sequence shown here is derived from an EMBL/GenBank/DDBJ whole genome shotgun (WGS) entry which is preliminary data.</text>
</comment>
<dbReference type="EMBL" id="JAACXV010014528">
    <property type="protein sequence ID" value="KAF7266529.1"/>
    <property type="molecule type" value="Genomic_DNA"/>
</dbReference>